<evidence type="ECO:0000313" key="2">
    <source>
        <dbReference type="Proteomes" id="UP000003287"/>
    </source>
</evidence>
<reference evidence="1 2" key="1">
    <citation type="submission" date="2011-06" db="EMBL/GenBank/DDBJ databases">
        <authorList>
            <person name="Harkins D.M."/>
            <person name="Madupu R."/>
            <person name="Durkin A.S."/>
            <person name="Torralba M."/>
            <person name="Methe B."/>
            <person name="Sutton G.G."/>
            <person name="Nelson K.E."/>
        </authorList>
    </citation>
    <scope>NUCLEOTIDE SEQUENCE [LARGE SCALE GENOMIC DNA]</scope>
    <source>
        <strain evidence="1 2">SK1060</strain>
    </source>
</reference>
<dbReference type="Proteomes" id="UP000003287">
    <property type="component" value="Unassembled WGS sequence"/>
</dbReference>
<proteinExistence type="predicted"/>
<accession>F9PAG9</accession>
<dbReference type="EMBL" id="AFUP01000009">
    <property type="protein sequence ID" value="EGV06659.1"/>
    <property type="molecule type" value="Genomic_DNA"/>
</dbReference>
<evidence type="ECO:0000313" key="1">
    <source>
        <dbReference type="EMBL" id="EGV06659.1"/>
    </source>
</evidence>
<sequence>MGWLGWLAFDKAVNPFISNPKPAPNYQINNRFFSKEWANYDGDAKDFK</sequence>
<gene>
    <name evidence="1" type="ORF">HMPREF1042_2226</name>
</gene>
<name>F9PAG9_STRCV</name>
<dbReference type="eggNOG" id="COG3966">
    <property type="taxonomic scope" value="Bacteria"/>
</dbReference>
<protein>
    <submittedName>
        <fullName evidence="1">Conserved domain protein</fullName>
    </submittedName>
</protein>
<organism evidence="1 2">
    <name type="scientific">Streptococcus constellatus subsp. pharyngis SK1060 = CCUG 46377</name>
    <dbReference type="NCBI Taxonomy" id="1035184"/>
    <lineage>
        <taxon>Bacteria</taxon>
        <taxon>Bacillati</taxon>
        <taxon>Bacillota</taxon>
        <taxon>Bacilli</taxon>
        <taxon>Lactobacillales</taxon>
        <taxon>Streptococcaceae</taxon>
        <taxon>Streptococcus</taxon>
        <taxon>Streptococcus anginosus group</taxon>
    </lineage>
</organism>
<dbReference type="AlphaFoldDB" id="F9PAG9"/>